<evidence type="ECO:0000256" key="6">
    <source>
        <dbReference type="PROSITE-ProRule" id="PRU00268"/>
    </source>
</evidence>
<organism evidence="10">
    <name type="scientific">Myxobolus squamalis</name>
    <name type="common">Myxosporean</name>
    <dbReference type="NCBI Taxonomy" id="59785"/>
    <lineage>
        <taxon>Eukaryota</taxon>
        <taxon>Metazoa</taxon>
        <taxon>Cnidaria</taxon>
        <taxon>Myxozoa</taxon>
        <taxon>Myxosporea</taxon>
        <taxon>Bivalvulida</taxon>
        <taxon>Platysporina</taxon>
        <taxon>Myxobolidae</taxon>
        <taxon>Myxobolus</taxon>
    </lineage>
</organism>
<dbReference type="EMBL" id="GHBR01002193">
    <property type="protein sequence ID" value="NDJ97118.1"/>
    <property type="molecule type" value="Transcribed_RNA"/>
</dbReference>
<feature type="compositionally biased region" description="Basic residues" evidence="8">
    <location>
        <begin position="20"/>
        <end position="31"/>
    </location>
</feature>
<evidence type="ECO:0000256" key="4">
    <source>
        <dbReference type="ARBA" id="ARBA00035255"/>
    </source>
</evidence>
<dbReference type="InterPro" id="IPR018192">
    <property type="entry name" value="Ribosomal_uS5_N_CS"/>
</dbReference>
<dbReference type="FunFam" id="3.30.160.20:FF:000002">
    <property type="entry name" value="40S ribosomal protein S2"/>
    <property type="match status" value="1"/>
</dbReference>
<sequence>MSEPQVRRGGSERPFGGGRFRGRGGRGRRGRPNTGNSTPEEWTPITKLGRLVKEGHIRTIEDIFLSSLPIKEPEIVDFLLKENLKEATLRIKPVQKQTHAGQRTRFMAIVALGDSNGHISLGIKVAKEVAGAIRGANIQAKLSIIPVRFGHWGNRIGKAHTVPCKVTGKCGSVSVRLIPAPRGAGIVAGPVPKKASRDGWRRRLFH</sequence>
<dbReference type="AlphaFoldDB" id="A0A6B2FZR4"/>
<feature type="domain" description="S5 DRBM" evidence="9">
    <location>
        <begin position="84"/>
        <end position="147"/>
    </location>
</feature>
<dbReference type="InterPro" id="IPR005324">
    <property type="entry name" value="Ribosomal_uS5_C"/>
</dbReference>
<dbReference type="PROSITE" id="PS50881">
    <property type="entry name" value="S5_DSRBD"/>
    <property type="match status" value="1"/>
</dbReference>
<feature type="region of interest" description="Disordered" evidence="8">
    <location>
        <begin position="1"/>
        <end position="43"/>
    </location>
</feature>
<dbReference type="SUPFAM" id="SSF54768">
    <property type="entry name" value="dsRNA-binding domain-like"/>
    <property type="match status" value="1"/>
</dbReference>
<dbReference type="PROSITE" id="PS00585">
    <property type="entry name" value="RIBOSOMAL_S5"/>
    <property type="match status" value="1"/>
</dbReference>
<dbReference type="Gene3D" id="3.30.230.10">
    <property type="match status" value="1"/>
</dbReference>
<evidence type="ECO:0000256" key="2">
    <source>
        <dbReference type="ARBA" id="ARBA00022980"/>
    </source>
</evidence>
<dbReference type="InterPro" id="IPR014721">
    <property type="entry name" value="Ribsml_uS5_D2-typ_fold_subgr"/>
</dbReference>
<name>A0A6B2FZR4_MYXSQ</name>
<evidence type="ECO:0000256" key="5">
    <source>
        <dbReference type="ARBA" id="ARBA00035407"/>
    </source>
</evidence>
<feature type="compositionally biased region" description="Basic and acidic residues" evidence="8">
    <location>
        <begin position="1"/>
        <end position="11"/>
    </location>
</feature>
<evidence type="ECO:0000256" key="3">
    <source>
        <dbReference type="ARBA" id="ARBA00023274"/>
    </source>
</evidence>
<dbReference type="PANTHER" id="PTHR13718">
    <property type="entry name" value="RIBOSOMAL S SUBUNIT"/>
    <property type="match status" value="1"/>
</dbReference>
<protein>
    <recommendedName>
        <fullName evidence="4">Small ribosomal subunit protein uS5</fullName>
    </recommendedName>
    <alternativeName>
        <fullName evidence="5">40S ribosomal protein S2</fullName>
    </alternativeName>
</protein>
<dbReference type="GO" id="GO:0003723">
    <property type="term" value="F:RNA binding"/>
    <property type="evidence" value="ECO:0007669"/>
    <property type="project" value="InterPro"/>
</dbReference>
<dbReference type="GO" id="GO:0022627">
    <property type="term" value="C:cytosolic small ribosomal subunit"/>
    <property type="evidence" value="ECO:0007669"/>
    <property type="project" value="TreeGrafter"/>
</dbReference>
<evidence type="ECO:0000259" key="9">
    <source>
        <dbReference type="PROSITE" id="PS50881"/>
    </source>
</evidence>
<dbReference type="InterPro" id="IPR000851">
    <property type="entry name" value="Ribosomal_uS5"/>
</dbReference>
<keyword evidence="2 6" id="KW-0689">Ribosomal protein</keyword>
<proteinExistence type="inferred from homology"/>
<evidence type="ECO:0000256" key="1">
    <source>
        <dbReference type="ARBA" id="ARBA00008945"/>
    </source>
</evidence>
<dbReference type="GO" id="GO:0006412">
    <property type="term" value="P:translation"/>
    <property type="evidence" value="ECO:0007669"/>
    <property type="project" value="InterPro"/>
</dbReference>
<dbReference type="PANTHER" id="PTHR13718:SF4">
    <property type="entry name" value="40S RIBOSOMAL PROTEIN S2"/>
    <property type="match status" value="1"/>
</dbReference>
<dbReference type="NCBIfam" id="TIGR01020">
    <property type="entry name" value="uS5_euk_arch"/>
    <property type="match status" value="1"/>
</dbReference>
<evidence type="ECO:0000256" key="8">
    <source>
        <dbReference type="SAM" id="MobiDB-lite"/>
    </source>
</evidence>
<dbReference type="SUPFAM" id="SSF54211">
    <property type="entry name" value="Ribosomal protein S5 domain 2-like"/>
    <property type="match status" value="1"/>
</dbReference>
<dbReference type="GO" id="GO:0003735">
    <property type="term" value="F:structural constituent of ribosome"/>
    <property type="evidence" value="ECO:0007669"/>
    <property type="project" value="UniProtKB-UniRule"/>
</dbReference>
<comment type="similarity">
    <text evidence="1 7">Belongs to the universal ribosomal protein uS5 family.</text>
</comment>
<keyword evidence="3 6" id="KW-0687">Ribonucleoprotein</keyword>
<dbReference type="InterPro" id="IPR013810">
    <property type="entry name" value="Ribosomal_uS5_N"/>
</dbReference>
<dbReference type="InterPro" id="IPR020568">
    <property type="entry name" value="Ribosomal_Su5_D2-typ_SF"/>
</dbReference>
<evidence type="ECO:0000256" key="7">
    <source>
        <dbReference type="RuleBase" id="RU003823"/>
    </source>
</evidence>
<dbReference type="Pfam" id="PF00333">
    <property type="entry name" value="Ribosomal_S5"/>
    <property type="match status" value="1"/>
</dbReference>
<accession>A0A6B2FZR4</accession>
<evidence type="ECO:0000313" key="10">
    <source>
        <dbReference type="EMBL" id="NDJ97118.1"/>
    </source>
</evidence>
<dbReference type="InterPro" id="IPR005711">
    <property type="entry name" value="Ribosomal_uS5_euk/arc"/>
</dbReference>
<dbReference type="Pfam" id="PF03719">
    <property type="entry name" value="Ribosomal_S5_C"/>
    <property type="match status" value="1"/>
</dbReference>
<reference evidence="10" key="1">
    <citation type="submission" date="2018-11" db="EMBL/GenBank/DDBJ databases">
        <title>Myxobolus squamalis genome and transcriptome.</title>
        <authorList>
            <person name="Yahalomi D."/>
            <person name="Atkinson S.D."/>
            <person name="Neuhof M."/>
            <person name="Chang E.S."/>
            <person name="Philippe H."/>
            <person name="Cartwright P."/>
            <person name="Bartholomew J.L."/>
            <person name="Huchon D."/>
        </authorList>
    </citation>
    <scope>NUCLEOTIDE SEQUENCE</scope>
    <source>
        <strain evidence="10">71B08</strain>
        <tissue evidence="10">Whole</tissue>
    </source>
</reference>
<dbReference type="Gene3D" id="3.30.160.20">
    <property type="match status" value="1"/>
</dbReference>